<feature type="transmembrane region" description="Helical" evidence="5">
    <location>
        <begin position="138"/>
        <end position="156"/>
    </location>
</feature>
<keyword evidence="2 5" id="KW-0812">Transmembrane</keyword>
<dbReference type="GeneID" id="115750326"/>
<sequence length="195" mass="21993">MLERPQLRWAFIRKVYAIILAQLLLTIGVATAVLLAKPLSSFMAETKLGSAIYIVLLVLPLIIICPLREYHKRHPVNFVLLGLFTIAMAFGLGFSCAFYQKKIILESAILTSVVVVALTLYTFWAVKRSRDFSFLGPFLLASLLVILVFAVIQLLFPLGKLSWMIFGCLGSIIFAAFIMYDANNLIKRFSYDEYI</sequence>
<feature type="transmembrane region" description="Helical" evidence="5">
    <location>
        <begin position="48"/>
        <end position="67"/>
    </location>
</feature>
<reference evidence="7" key="2">
    <citation type="submission" date="2025-08" db="UniProtKB">
        <authorList>
            <consortium name="RefSeq"/>
        </authorList>
    </citation>
    <scope>IDENTIFICATION</scope>
    <source>
        <tissue evidence="7">Leaf</tissue>
    </source>
</reference>
<keyword evidence="3 5" id="KW-1133">Transmembrane helix</keyword>
<gene>
    <name evidence="7" type="primary">LOC115750326</name>
</gene>
<dbReference type="AlphaFoldDB" id="A0A8B8Q8L7"/>
<feature type="transmembrane region" description="Helical" evidence="5">
    <location>
        <begin position="79"/>
        <end position="101"/>
    </location>
</feature>
<dbReference type="Pfam" id="PF01027">
    <property type="entry name" value="Bax1-I"/>
    <property type="match status" value="1"/>
</dbReference>
<evidence type="ECO:0000256" key="4">
    <source>
        <dbReference type="ARBA" id="ARBA00023136"/>
    </source>
</evidence>
<dbReference type="RefSeq" id="XP_030543461.1">
    <property type="nucleotide sequence ID" value="XM_030687601.1"/>
</dbReference>
<evidence type="ECO:0000313" key="6">
    <source>
        <dbReference type="Proteomes" id="UP000827889"/>
    </source>
</evidence>
<comment type="similarity">
    <text evidence="5">Belongs to the BI1 family.</text>
</comment>
<dbReference type="InterPro" id="IPR006214">
    <property type="entry name" value="Bax_inhibitor_1-related"/>
</dbReference>
<accession>A0A8B8Q8L7</accession>
<keyword evidence="6" id="KW-1185">Reference proteome</keyword>
<dbReference type="Proteomes" id="UP000827889">
    <property type="component" value="Chromosome 1"/>
</dbReference>
<organism evidence="6 7">
    <name type="scientific">Rhodamnia argentea</name>
    <dbReference type="NCBI Taxonomy" id="178133"/>
    <lineage>
        <taxon>Eukaryota</taxon>
        <taxon>Viridiplantae</taxon>
        <taxon>Streptophyta</taxon>
        <taxon>Embryophyta</taxon>
        <taxon>Tracheophyta</taxon>
        <taxon>Spermatophyta</taxon>
        <taxon>Magnoliopsida</taxon>
        <taxon>eudicotyledons</taxon>
        <taxon>Gunneridae</taxon>
        <taxon>Pentapetalae</taxon>
        <taxon>rosids</taxon>
        <taxon>malvids</taxon>
        <taxon>Myrtales</taxon>
        <taxon>Myrtaceae</taxon>
        <taxon>Myrtoideae</taxon>
        <taxon>Myrteae</taxon>
        <taxon>Australasian group</taxon>
        <taxon>Rhodamnia</taxon>
    </lineage>
</organism>
<feature type="transmembrane region" description="Helical" evidence="5">
    <location>
        <begin position="162"/>
        <end position="180"/>
    </location>
</feature>
<dbReference type="KEGG" id="rarg:115750326"/>
<evidence type="ECO:0000256" key="2">
    <source>
        <dbReference type="ARBA" id="ARBA00022692"/>
    </source>
</evidence>
<feature type="transmembrane region" description="Helical" evidence="5">
    <location>
        <begin position="107"/>
        <end position="126"/>
    </location>
</feature>
<proteinExistence type="inferred from homology"/>
<comment type="subcellular location">
    <subcellularLocation>
        <location evidence="1">Membrane</location>
        <topology evidence="1">Multi-pass membrane protein</topology>
    </subcellularLocation>
</comment>
<evidence type="ECO:0000256" key="1">
    <source>
        <dbReference type="ARBA" id="ARBA00004141"/>
    </source>
</evidence>
<feature type="transmembrane region" description="Helical" evidence="5">
    <location>
        <begin position="15"/>
        <end position="36"/>
    </location>
</feature>
<dbReference type="PANTHER" id="PTHR23291:SF84">
    <property type="entry name" value="INHIBITOR OF APOPTOSIS-PROMOTING BAX1 PROTEIN"/>
    <property type="match status" value="1"/>
</dbReference>
<keyword evidence="4 5" id="KW-0472">Membrane</keyword>
<evidence type="ECO:0000256" key="5">
    <source>
        <dbReference type="RuleBase" id="RU004379"/>
    </source>
</evidence>
<name>A0A8B8Q8L7_9MYRT</name>
<evidence type="ECO:0000313" key="7">
    <source>
        <dbReference type="RefSeq" id="XP_030543461.1"/>
    </source>
</evidence>
<evidence type="ECO:0000256" key="3">
    <source>
        <dbReference type="ARBA" id="ARBA00022989"/>
    </source>
</evidence>
<dbReference type="OrthoDB" id="7933078at2759"/>
<protein>
    <submittedName>
        <fullName evidence="7">Protein LIFEGUARD 4-like</fullName>
    </submittedName>
</protein>
<dbReference type="PANTHER" id="PTHR23291">
    <property type="entry name" value="BAX INHIBITOR-RELATED"/>
    <property type="match status" value="1"/>
</dbReference>
<dbReference type="GO" id="GO:0016020">
    <property type="term" value="C:membrane"/>
    <property type="evidence" value="ECO:0007669"/>
    <property type="project" value="UniProtKB-SubCell"/>
</dbReference>
<reference evidence="6" key="1">
    <citation type="submission" date="2025-05" db="UniProtKB">
        <authorList>
            <consortium name="RefSeq"/>
        </authorList>
    </citation>
    <scope>NUCLEOTIDE SEQUENCE [LARGE SCALE GENOMIC DNA]</scope>
</reference>